<accession>A0A423NNF9</accession>
<keyword evidence="1" id="KW-0812">Transmembrane</keyword>
<keyword evidence="1" id="KW-1133">Transmembrane helix</keyword>
<dbReference type="AlphaFoldDB" id="A0A423NNF9"/>
<name>A0A423NNF9_9PSED</name>
<evidence type="ECO:0000313" key="2">
    <source>
        <dbReference type="EMBL" id="RON99808.1"/>
    </source>
</evidence>
<sequence length="120" mass="13263">MKGFSATSVIGLADALIHWQIFFVIRNAVGLDQAASNFAAFCVAAAFSFYLNVLYIFERETSVFIYLMFIGLMGTVSFGVGVVGDVWHLPGLVTVASFSLLNIVLGYCFFRLVLFRGRRT</sequence>
<protein>
    <submittedName>
        <fullName evidence="2">Polysaccharide synthesis protein GtrA</fullName>
    </submittedName>
</protein>
<feature type="transmembrane region" description="Helical" evidence="1">
    <location>
        <begin position="64"/>
        <end position="83"/>
    </location>
</feature>
<feature type="transmembrane region" description="Helical" evidence="1">
    <location>
        <begin position="7"/>
        <end position="26"/>
    </location>
</feature>
<dbReference type="EMBL" id="MOCA01000005">
    <property type="protein sequence ID" value="RON99808.1"/>
    <property type="molecule type" value="Genomic_DNA"/>
</dbReference>
<comment type="caution">
    <text evidence="2">The sequence shown here is derived from an EMBL/GenBank/DDBJ whole genome shotgun (WGS) entry which is preliminary data.</text>
</comment>
<dbReference type="GO" id="GO:0016020">
    <property type="term" value="C:membrane"/>
    <property type="evidence" value="ECO:0007669"/>
    <property type="project" value="UniProtKB-SubCell"/>
</dbReference>
<gene>
    <name evidence="2" type="ORF">BK674_12195</name>
</gene>
<organism evidence="2 3">
    <name type="scientific">Pseudomonas moraviensis</name>
    <dbReference type="NCBI Taxonomy" id="321662"/>
    <lineage>
        <taxon>Bacteria</taxon>
        <taxon>Pseudomonadati</taxon>
        <taxon>Pseudomonadota</taxon>
        <taxon>Gammaproteobacteria</taxon>
        <taxon>Pseudomonadales</taxon>
        <taxon>Pseudomonadaceae</taxon>
        <taxon>Pseudomonas</taxon>
    </lineage>
</organism>
<reference evidence="2 3" key="1">
    <citation type="submission" date="2016-10" db="EMBL/GenBank/DDBJ databases">
        <title>Comparative genome analysis of multiple Pseudomonas spp. focuses on biocontrol and plant growth promoting traits.</title>
        <authorList>
            <person name="Tao X.-Y."/>
            <person name="Taylor C.G."/>
        </authorList>
    </citation>
    <scope>NUCLEOTIDE SEQUENCE [LARGE SCALE GENOMIC DNA]</scope>
    <source>
        <strain evidence="2 3">36B3</strain>
    </source>
</reference>
<keyword evidence="1" id="KW-0472">Membrane</keyword>
<evidence type="ECO:0000313" key="3">
    <source>
        <dbReference type="Proteomes" id="UP000284207"/>
    </source>
</evidence>
<evidence type="ECO:0000256" key="1">
    <source>
        <dbReference type="SAM" id="Phobius"/>
    </source>
</evidence>
<dbReference type="Proteomes" id="UP000284207">
    <property type="component" value="Unassembled WGS sequence"/>
</dbReference>
<proteinExistence type="predicted"/>
<dbReference type="GO" id="GO:0000271">
    <property type="term" value="P:polysaccharide biosynthetic process"/>
    <property type="evidence" value="ECO:0007669"/>
    <property type="project" value="InterPro"/>
</dbReference>
<dbReference type="RefSeq" id="WP_123418807.1">
    <property type="nucleotide sequence ID" value="NZ_MOCA01000005.1"/>
</dbReference>
<feature type="transmembrane region" description="Helical" evidence="1">
    <location>
        <begin position="89"/>
        <end position="114"/>
    </location>
</feature>
<feature type="transmembrane region" description="Helical" evidence="1">
    <location>
        <begin position="38"/>
        <end position="57"/>
    </location>
</feature>